<dbReference type="EMBL" id="LCYC01000007">
    <property type="protein sequence ID" value="KWV83791.1"/>
    <property type="molecule type" value="Genomic_DNA"/>
</dbReference>
<evidence type="ECO:0000256" key="1">
    <source>
        <dbReference type="SAM" id="MobiDB-lite"/>
    </source>
</evidence>
<dbReference type="AlphaFoldDB" id="A0A109LA96"/>
<evidence type="ECO:0008006" key="4">
    <source>
        <dbReference type="Google" id="ProtNLM"/>
    </source>
</evidence>
<comment type="caution">
    <text evidence="2">The sequence shown here is derived from an EMBL/GenBank/DDBJ whole genome shotgun (WGS) entry which is preliminary data.</text>
</comment>
<dbReference type="Proteomes" id="UP000063434">
    <property type="component" value="Unassembled WGS sequence"/>
</dbReference>
<feature type="region of interest" description="Disordered" evidence="1">
    <location>
        <begin position="1"/>
        <end position="21"/>
    </location>
</feature>
<gene>
    <name evidence="2" type="ORF">PFL603g_00578</name>
</gene>
<sequence length="376" mass="41104">MLTHTQLAYSPAHSTFTAPDKSLDQAVTDRPNHFGKLPAHYPIAPSVNSNRDAELGELLKLLGTLVVALKTWMSRENEVPKPQPPVAAHPTPVVSSPHRPLVNTVPVPQTVPTIRREWKEQLAPFMNRLNLASTRNAFDTELIEMFSDKNYEPITAFMSEKPKGQKPDDLRNGLRATYENFPYLGALGREEHVAAIKVAMATFGQSPAGIFKHVVKQGDHYDVTMRDGFKLSITVEELELAAKAAKFSGGDEGMVKDAQFLFAVMSKRQYLELERDSATDPFMSLYGKDSAYHAHRTYPGVLSGAGGGIDGDTALSYLGLKEHLQVIDASALGTQVGVPLDKGARNKNGVIIEGVMEGQLYNTPVSPSLKVVTLRG</sequence>
<protein>
    <recommendedName>
        <fullName evidence="4">Type III secretion effector protein</fullName>
    </recommendedName>
</protein>
<feature type="compositionally biased region" description="Polar residues" evidence="1">
    <location>
        <begin position="1"/>
        <end position="17"/>
    </location>
</feature>
<organism evidence="2 3">
    <name type="scientific">Pseudomonas fluorescens</name>
    <dbReference type="NCBI Taxonomy" id="294"/>
    <lineage>
        <taxon>Bacteria</taxon>
        <taxon>Pseudomonadati</taxon>
        <taxon>Pseudomonadota</taxon>
        <taxon>Gammaproteobacteria</taxon>
        <taxon>Pseudomonadales</taxon>
        <taxon>Pseudomonadaceae</taxon>
        <taxon>Pseudomonas</taxon>
    </lineage>
</organism>
<dbReference type="PATRIC" id="fig|294.195.peg.619"/>
<feature type="region of interest" description="Disordered" evidence="1">
    <location>
        <begin position="77"/>
        <end position="101"/>
    </location>
</feature>
<proteinExistence type="predicted"/>
<accession>A0A109LA96</accession>
<evidence type="ECO:0000313" key="3">
    <source>
        <dbReference type="Proteomes" id="UP000063434"/>
    </source>
</evidence>
<name>A0A109LA96_PSEFL</name>
<evidence type="ECO:0000313" key="2">
    <source>
        <dbReference type="EMBL" id="KWV83791.1"/>
    </source>
</evidence>
<reference evidence="2 3" key="1">
    <citation type="submission" date="2015-05" db="EMBL/GenBank/DDBJ databases">
        <title>A genomic and transcriptomic approach to investigate the blue pigment phenotype in Pseudomonas fluorescens.</title>
        <authorList>
            <person name="Andreani N.A."/>
            <person name="Cardazzo B."/>
        </authorList>
    </citation>
    <scope>NUCLEOTIDE SEQUENCE [LARGE SCALE GENOMIC DNA]</scope>
    <source>
        <strain evidence="2 3">Ps_40</strain>
    </source>
</reference>